<dbReference type="AlphaFoldDB" id="A0A101MN38"/>
<dbReference type="STRING" id="48697.A0A101MN38"/>
<dbReference type="Gene3D" id="3.90.25.10">
    <property type="entry name" value="UDP-galactose 4-epimerase, domain 1"/>
    <property type="match status" value="1"/>
</dbReference>
<comment type="caution">
    <text evidence="4">The sequence shown here is derived from an EMBL/GenBank/DDBJ whole genome shotgun (WGS) entry which is preliminary data.</text>
</comment>
<accession>A0A101MN38</accession>
<protein>
    <recommendedName>
        <fullName evidence="3">NmrA-like domain-containing protein</fullName>
    </recommendedName>
</protein>
<proteinExistence type="inferred from homology"/>
<dbReference type="CDD" id="cd05251">
    <property type="entry name" value="NmrA_like_SDR_a"/>
    <property type="match status" value="1"/>
</dbReference>
<keyword evidence="2" id="KW-0521">NADP</keyword>
<dbReference type="GO" id="GO:0005634">
    <property type="term" value="C:nucleus"/>
    <property type="evidence" value="ECO:0007669"/>
    <property type="project" value="TreeGrafter"/>
</dbReference>
<dbReference type="InterPro" id="IPR008030">
    <property type="entry name" value="NmrA-like"/>
</dbReference>
<feature type="domain" description="NmrA-like" evidence="3">
    <location>
        <begin position="3"/>
        <end position="250"/>
    </location>
</feature>
<dbReference type="InterPro" id="IPR051164">
    <property type="entry name" value="NmrA-like_oxidored"/>
</dbReference>
<dbReference type="Pfam" id="PF05368">
    <property type="entry name" value="NmrA"/>
    <property type="match status" value="1"/>
</dbReference>
<dbReference type="Proteomes" id="UP000055045">
    <property type="component" value="Unassembled WGS sequence"/>
</dbReference>
<gene>
    <name evidence="4" type="ORF">ACN42_g3526</name>
</gene>
<dbReference type="SUPFAM" id="SSF51735">
    <property type="entry name" value="NAD(P)-binding Rossmann-fold domains"/>
    <property type="match status" value="1"/>
</dbReference>
<dbReference type="PANTHER" id="PTHR42748:SF7">
    <property type="entry name" value="NMRA LIKE REDOX SENSOR 1-RELATED"/>
    <property type="match status" value="1"/>
</dbReference>
<dbReference type="PANTHER" id="PTHR42748">
    <property type="entry name" value="NITROGEN METABOLITE REPRESSION PROTEIN NMRA FAMILY MEMBER"/>
    <property type="match status" value="1"/>
</dbReference>
<evidence type="ECO:0000313" key="4">
    <source>
        <dbReference type="EMBL" id="KUM63602.1"/>
    </source>
</evidence>
<comment type="similarity">
    <text evidence="1">Belongs to the NmrA-type oxidoreductase family.</text>
</comment>
<keyword evidence="5" id="KW-1185">Reference proteome</keyword>
<sequence>MESKRIVVVGATGKQGGALIRALSSTAPAFHIYALTRNASSAAAQRLRCKPNVSVIEGDVNKPSTVFAAISGPVYGVFCVTSPDPFKPSSFEENQAMPLIDASIQHGVHHFIFSSADRGGPGVSEHTPTQVPHFATKLRIEQYLKTTTASAREKCGDERRQQLLWTILRPVAFYDNIMPGFIGRSYVAMLRQMGDRSIAMVGTQDIGNLAAQAFNEPGEYGMKEFPLVGEQLTFREIQRTFREVVGCDIPETYGLVVTMLRWAIPDFGETCRFVEDGGYSWDCTDLVKEQRLLDFETWLKDESEFCKI</sequence>
<dbReference type="EMBL" id="LLXE01000069">
    <property type="protein sequence ID" value="KUM63602.1"/>
    <property type="molecule type" value="Genomic_DNA"/>
</dbReference>
<reference evidence="4 5" key="1">
    <citation type="submission" date="2015-10" db="EMBL/GenBank/DDBJ databases">
        <title>Genome sequencing of Penicillium freii.</title>
        <authorList>
            <person name="Nguyen H.D."/>
            <person name="Visagie C.M."/>
            <person name="Seifert K.A."/>
        </authorList>
    </citation>
    <scope>NUCLEOTIDE SEQUENCE [LARGE SCALE GENOMIC DNA]</scope>
    <source>
        <strain evidence="4 5">DAOM 242723</strain>
    </source>
</reference>
<dbReference type="Gene3D" id="3.40.50.720">
    <property type="entry name" value="NAD(P)-binding Rossmann-like Domain"/>
    <property type="match status" value="1"/>
</dbReference>
<evidence type="ECO:0000256" key="1">
    <source>
        <dbReference type="ARBA" id="ARBA00006328"/>
    </source>
</evidence>
<name>A0A101MN38_PENFR</name>
<dbReference type="InterPro" id="IPR036291">
    <property type="entry name" value="NAD(P)-bd_dom_sf"/>
</dbReference>
<evidence type="ECO:0000313" key="5">
    <source>
        <dbReference type="Proteomes" id="UP000055045"/>
    </source>
</evidence>
<organism evidence="4 5">
    <name type="scientific">Penicillium freii</name>
    <dbReference type="NCBI Taxonomy" id="48697"/>
    <lineage>
        <taxon>Eukaryota</taxon>
        <taxon>Fungi</taxon>
        <taxon>Dikarya</taxon>
        <taxon>Ascomycota</taxon>
        <taxon>Pezizomycotina</taxon>
        <taxon>Eurotiomycetes</taxon>
        <taxon>Eurotiomycetidae</taxon>
        <taxon>Eurotiales</taxon>
        <taxon>Aspergillaceae</taxon>
        <taxon>Penicillium</taxon>
    </lineage>
</organism>
<evidence type="ECO:0000259" key="3">
    <source>
        <dbReference type="Pfam" id="PF05368"/>
    </source>
</evidence>
<evidence type="ECO:0000256" key="2">
    <source>
        <dbReference type="ARBA" id="ARBA00022857"/>
    </source>
</evidence>